<dbReference type="AlphaFoldDB" id="A0A0L8FIV6"/>
<organism evidence="1">
    <name type="scientific">Octopus bimaculoides</name>
    <name type="common">California two-spotted octopus</name>
    <dbReference type="NCBI Taxonomy" id="37653"/>
    <lineage>
        <taxon>Eukaryota</taxon>
        <taxon>Metazoa</taxon>
        <taxon>Spiralia</taxon>
        <taxon>Lophotrochozoa</taxon>
        <taxon>Mollusca</taxon>
        <taxon>Cephalopoda</taxon>
        <taxon>Coleoidea</taxon>
        <taxon>Octopodiformes</taxon>
        <taxon>Octopoda</taxon>
        <taxon>Incirrata</taxon>
        <taxon>Octopodidae</taxon>
        <taxon>Octopus</taxon>
    </lineage>
</organism>
<protein>
    <submittedName>
        <fullName evidence="1">Uncharacterized protein</fullName>
    </submittedName>
</protein>
<proteinExistence type="predicted"/>
<name>A0A0L8FIV6_OCTBM</name>
<gene>
    <name evidence="1" type="ORF">OCBIM_22019294mg</name>
</gene>
<evidence type="ECO:0000313" key="1">
    <source>
        <dbReference type="EMBL" id="KOF63361.1"/>
    </source>
</evidence>
<accession>A0A0L8FIV6</accession>
<sequence length="57" mass="6699">MTCSLSKIMEKEKKSIFRIIMQNILRLHTCSCISCVIKFLNEQISICTVLLFTWFLV</sequence>
<dbReference type="EMBL" id="KQ431076">
    <property type="protein sequence ID" value="KOF63361.1"/>
    <property type="molecule type" value="Genomic_DNA"/>
</dbReference>
<reference evidence="1" key="1">
    <citation type="submission" date="2015-07" db="EMBL/GenBank/DDBJ databases">
        <title>MeaNS - Measles Nucleotide Surveillance Program.</title>
        <authorList>
            <person name="Tran T."/>
            <person name="Druce J."/>
        </authorList>
    </citation>
    <scope>NUCLEOTIDE SEQUENCE</scope>
    <source>
        <strain evidence="1">UCB-OBI-ISO-001</strain>
        <tissue evidence="1">Gonad</tissue>
    </source>
</reference>